<evidence type="ECO:0008006" key="5">
    <source>
        <dbReference type="Google" id="ProtNLM"/>
    </source>
</evidence>
<dbReference type="AlphaFoldDB" id="A0A7W6CKJ6"/>
<gene>
    <name evidence="3" type="ORF">GGR38_000049</name>
</gene>
<evidence type="ECO:0000313" key="3">
    <source>
        <dbReference type="EMBL" id="MBB3953137.1"/>
    </source>
</evidence>
<accession>A0A7W6CKJ6</accession>
<evidence type="ECO:0000256" key="2">
    <source>
        <dbReference type="SAM" id="SignalP"/>
    </source>
</evidence>
<name>A0A7W6CKJ6_9SPHN</name>
<protein>
    <recommendedName>
        <fullName evidence="5">Nickel transporter</fullName>
    </recommendedName>
</protein>
<feature type="chain" id="PRO_5030943650" description="Nickel transporter" evidence="2">
    <location>
        <begin position="28"/>
        <end position="325"/>
    </location>
</feature>
<organism evidence="3 4">
    <name type="scientific">Novosphingobium sediminicola</name>
    <dbReference type="NCBI Taxonomy" id="563162"/>
    <lineage>
        <taxon>Bacteria</taxon>
        <taxon>Pseudomonadati</taxon>
        <taxon>Pseudomonadota</taxon>
        <taxon>Alphaproteobacteria</taxon>
        <taxon>Sphingomonadales</taxon>
        <taxon>Sphingomonadaceae</taxon>
        <taxon>Novosphingobium</taxon>
    </lineage>
</organism>
<comment type="caution">
    <text evidence="3">The sequence shown here is derived from an EMBL/GenBank/DDBJ whole genome shotgun (WGS) entry which is preliminary data.</text>
</comment>
<reference evidence="3 4" key="1">
    <citation type="submission" date="2020-08" db="EMBL/GenBank/DDBJ databases">
        <title>Genomic Encyclopedia of Type Strains, Phase IV (KMG-IV): sequencing the most valuable type-strain genomes for metagenomic binning, comparative biology and taxonomic classification.</title>
        <authorList>
            <person name="Goeker M."/>
        </authorList>
    </citation>
    <scope>NUCLEOTIDE SEQUENCE [LARGE SCALE GENOMIC DNA]</scope>
    <source>
        <strain evidence="3 4">DSM 27057</strain>
    </source>
</reference>
<keyword evidence="4" id="KW-1185">Reference proteome</keyword>
<feature type="signal peptide" evidence="2">
    <location>
        <begin position="1"/>
        <end position="27"/>
    </location>
</feature>
<evidence type="ECO:0000256" key="1">
    <source>
        <dbReference type="SAM" id="MobiDB-lite"/>
    </source>
</evidence>
<dbReference type="Pfam" id="PF10670">
    <property type="entry name" value="DUF4198"/>
    <property type="match status" value="1"/>
</dbReference>
<dbReference type="InterPro" id="IPR019613">
    <property type="entry name" value="DUF4198"/>
</dbReference>
<feature type="compositionally biased region" description="Gly residues" evidence="1">
    <location>
        <begin position="136"/>
        <end position="176"/>
    </location>
</feature>
<dbReference type="RefSeq" id="WP_246404145.1">
    <property type="nucleotide sequence ID" value="NZ_JACIDX010000001.1"/>
</dbReference>
<keyword evidence="2" id="KW-0732">Signal</keyword>
<sequence length="325" mass="33877">MAKKMIFKSLALLAGASALALPITAWAHRQWLLPVATNYSDEDPWAGVDAAVSNDLFFPDHFPMQLAQVKVTAPDGTPGKIEHGVTARYRSSFDVHLTQPGTWKIGTEGFNVMGSFKVDGVEKRVGRRPGPPAGAMGPGGPGGPGGEGRGPGGPAGEGRGPGGPGGEGRGPGGPGGAPVETVALDAIPANATDLKLTEAISRNEIFVTRGAPTTTLFKPTGKGLEFDPVTHPDDLVSNEPGKFRFLIDGKPAKGLKLTVIPGGKRYRDAEGGYDVITDANGVATVKWTGAGMYWMTISATDNHPATPRATERRMTYTATVEVMAP</sequence>
<dbReference type="Proteomes" id="UP000548867">
    <property type="component" value="Unassembled WGS sequence"/>
</dbReference>
<evidence type="ECO:0000313" key="4">
    <source>
        <dbReference type="Proteomes" id="UP000548867"/>
    </source>
</evidence>
<feature type="region of interest" description="Disordered" evidence="1">
    <location>
        <begin position="123"/>
        <end position="180"/>
    </location>
</feature>
<dbReference type="EMBL" id="JACIDX010000001">
    <property type="protein sequence ID" value="MBB3953137.1"/>
    <property type="molecule type" value="Genomic_DNA"/>
</dbReference>
<proteinExistence type="predicted"/>